<dbReference type="AlphaFoldDB" id="A0A8C9Z021"/>
<feature type="region of interest" description="Disordered" evidence="1">
    <location>
        <begin position="287"/>
        <end position="376"/>
    </location>
</feature>
<feature type="domain" description="Interferon/interleukin receptor" evidence="5">
    <location>
        <begin position="121"/>
        <end position="214"/>
    </location>
</feature>
<dbReference type="PANTHER" id="PTHR20859">
    <property type="entry name" value="INTERFERON/INTERLEUKIN RECEPTOR"/>
    <property type="match status" value="1"/>
</dbReference>
<sequence length="506" mass="55214">MTALIWMLAWLPLVLPAMSKLPQPVNMTLSSVHFIHVLKWEAGPRTPTGVHYHVSVHTIRGLSWVPVAGCEHVQHPLVCNLTEAFSNPNESYYIEIKAVLDAQHSEPVTRDDYKPIRDADMDLPLLTVTPCGRDLCVDLQPPMEHLKKIYDSLQYTLMIKSNNTDKAQFKDTKSLGKVLLTDLVSGRVYCVSVCFSDKYAPRESKYSQPVCASTLGLFTADLWIAALLILLVMFVLVLVALLVFTGFICLRRRSLPSVLEIHHIEGVVVVPSCKTSLFSLLDINPTAPSSGQKRTSQTSDNSDAQSETESTGGSRGGGYKLRRGTNLLSSSSSSPSLLSAPLCPEPEPLLPSFSSNQTPSDFFHPQAEPCVSAETHSPAGLKDSLLISEPSSDPRPADADLLTVGKIQPVKAEEKVAGDGGSQDVNLFTLTFGTHGEEEEEESHLDVAEVETESSSASEVYRTIPTPPSQTTGAKDVSIATVSYSDDDEDEEDDEVDELSGYMRRP</sequence>
<dbReference type="Gene3D" id="2.60.40.10">
    <property type="entry name" value="Immunoglobulins"/>
    <property type="match status" value="1"/>
</dbReference>
<feature type="region of interest" description="Disordered" evidence="1">
    <location>
        <begin position="435"/>
        <end position="506"/>
    </location>
</feature>
<proteinExistence type="predicted"/>
<dbReference type="Pfam" id="PF01108">
    <property type="entry name" value="Tissue_fac"/>
    <property type="match status" value="1"/>
</dbReference>
<dbReference type="Pfam" id="PF09294">
    <property type="entry name" value="Interfer-bind"/>
    <property type="match status" value="1"/>
</dbReference>
<dbReference type="GO" id="GO:0004896">
    <property type="term" value="F:cytokine receptor activity"/>
    <property type="evidence" value="ECO:0007669"/>
    <property type="project" value="TreeGrafter"/>
</dbReference>
<dbReference type="InterPro" id="IPR013783">
    <property type="entry name" value="Ig-like_fold"/>
</dbReference>
<evidence type="ECO:0000313" key="7">
    <source>
        <dbReference type="Proteomes" id="UP000694568"/>
    </source>
</evidence>
<organism evidence="6 7">
    <name type="scientific">Sander lucioperca</name>
    <name type="common">Pike-perch</name>
    <name type="synonym">Perca lucioperca</name>
    <dbReference type="NCBI Taxonomy" id="283035"/>
    <lineage>
        <taxon>Eukaryota</taxon>
        <taxon>Metazoa</taxon>
        <taxon>Chordata</taxon>
        <taxon>Craniata</taxon>
        <taxon>Vertebrata</taxon>
        <taxon>Euteleostomi</taxon>
        <taxon>Actinopterygii</taxon>
        <taxon>Neopterygii</taxon>
        <taxon>Teleostei</taxon>
        <taxon>Neoteleostei</taxon>
        <taxon>Acanthomorphata</taxon>
        <taxon>Eupercaria</taxon>
        <taxon>Perciformes</taxon>
        <taxon>Percoidei</taxon>
        <taxon>Percidae</taxon>
        <taxon>Luciopercinae</taxon>
        <taxon>Sander</taxon>
    </lineage>
</organism>
<feature type="chain" id="PRO_5034935916" evidence="3">
    <location>
        <begin position="20"/>
        <end position="506"/>
    </location>
</feature>
<dbReference type="SUPFAM" id="SSF49265">
    <property type="entry name" value="Fibronectin type III"/>
    <property type="match status" value="2"/>
</dbReference>
<keyword evidence="3" id="KW-0732">Signal</keyword>
<feature type="compositionally biased region" description="Polar residues" evidence="1">
    <location>
        <begin position="287"/>
        <end position="311"/>
    </location>
</feature>
<dbReference type="Ensembl" id="ENSSLUT00000033825.1">
    <property type="protein sequence ID" value="ENSSLUP00000032790.1"/>
    <property type="gene ID" value="ENSSLUG00000014645.1"/>
</dbReference>
<dbReference type="GeneID" id="116043183"/>
<evidence type="ECO:0000259" key="5">
    <source>
        <dbReference type="Pfam" id="PF09294"/>
    </source>
</evidence>
<dbReference type="InterPro" id="IPR036116">
    <property type="entry name" value="FN3_sf"/>
</dbReference>
<dbReference type="GeneTree" id="ENSGT00510000048978"/>
<feature type="signal peptide" evidence="3">
    <location>
        <begin position="1"/>
        <end position="19"/>
    </location>
</feature>
<keyword evidence="2" id="KW-0812">Transmembrane</keyword>
<feature type="compositionally biased region" description="Low complexity" evidence="1">
    <location>
        <begin position="327"/>
        <end position="342"/>
    </location>
</feature>
<feature type="compositionally biased region" description="Acidic residues" evidence="1">
    <location>
        <begin position="485"/>
        <end position="498"/>
    </location>
</feature>
<evidence type="ECO:0000256" key="3">
    <source>
        <dbReference type="SAM" id="SignalP"/>
    </source>
</evidence>
<evidence type="ECO:0000259" key="4">
    <source>
        <dbReference type="Pfam" id="PF01108"/>
    </source>
</evidence>
<evidence type="ECO:0000256" key="2">
    <source>
        <dbReference type="SAM" id="Phobius"/>
    </source>
</evidence>
<keyword evidence="2" id="KW-0472">Membrane</keyword>
<dbReference type="RefSeq" id="XP_031145548.1">
    <property type="nucleotide sequence ID" value="XM_031289688.2"/>
</dbReference>
<dbReference type="InterPro" id="IPR015373">
    <property type="entry name" value="Interferon/interleukin_rcp_dom"/>
</dbReference>
<accession>A0A8C9Z021</accession>
<feature type="transmembrane region" description="Helical" evidence="2">
    <location>
        <begin position="222"/>
        <end position="250"/>
    </location>
</feature>
<keyword evidence="7" id="KW-1185">Reference proteome</keyword>
<reference evidence="6" key="2">
    <citation type="submission" date="2025-09" db="UniProtKB">
        <authorList>
            <consortium name="Ensembl"/>
        </authorList>
    </citation>
    <scope>IDENTIFICATION</scope>
</reference>
<name>A0A8C9Z021_SANLU</name>
<dbReference type="PANTHER" id="PTHR20859:SF93">
    <property type="entry name" value="CYTOKINE RECEPTOR FAMILY MEMBER B12-RELATED"/>
    <property type="match status" value="1"/>
</dbReference>
<feature type="compositionally biased region" description="Acidic residues" evidence="1">
    <location>
        <begin position="437"/>
        <end position="452"/>
    </location>
</feature>
<dbReference type="InterPro" id="IPR050650">
    <property type="entry name" value="Type-II_Cytokine-TF_Rcpt"/>
</dbReference>
<keyword evidence="2" id="KW-1133">Transmembrane helix</keyword>
<dbReference type="Proteomes" id="UP000694568">
    <property type="component" value="Unplaced"/>
</dbReference>
<feature type="domain" description="Fibronectin type-III" evidence="4">
    <location>
        <begin position="4"/>
        <end position="106"/>
    </location>
</feature>
<protein>
    <submittedName>
        <fullName evidence="6">Uncharacterized LOC116043183</fullName>
    </submittedName>
</protein>
<dbReference type="InterPro" id="IPR003961">
    <property type="entry name" value="FN3_dom"/>
</dbReference>
<gene>
    <name evidence="6" type="primary">LOC116043183</name>
</gene>
<dbReference type="GO" id="GO:0005886">
    <property type="term" value="C:plasma membrane"/>
    <property type="evidence" value="ECO:0007669"/>
    <property type="project" value="TreeGrafter"/>
</dbReference>
<reference evidence="6" key="1">
    <citation type="submission" date="2025-08" db="UniProtKB">
        <authorList>
            <consortium name="Ensembl"/>
        </authorList>
    </citation>
    <scope>IDENTIFICATION</scope>
</reference>
<evidence type="ECO:0000313" key="6">
    <source>
        <dbReference type="Ensembl" id="ENSSLUP00000032790.1"/>
    </source>
</evidence>
<evidence type="ECO:0000256" key="1">
    <source>
        <dbReference type="SAM" id="MobiDB-lite"/>
    </source>
</evidence>